<dbReference type="AlphaFoldDB" id="A0A1H9UGU8"/>
<reference evidence="3" key="1">
    <citation type="submission" date="2016-10" db="EMBL/GenBank/DDBJ databases">
        <authorList>
            <person name="Varghese N."/>
            <person name="Submissions S."/>
        </authorList>
    </citation>
    <scope>NUCLEOTIDE SEQUENCE [LARGE SCALE GENOMIC DNA]</scope>
    <source>
        <strain evidence="3">S9</strain>
    </source>
</reference>
<evidence type="ECO:0000313" key="3">
    <source>
        <dbReference type="Proteomes" id="UP000198571"/>
    </source>
</evidence>
<name>A0A1H9UGU8_9BACI</name>
<dbReference type="Proteomes" id="UP000198571">
    <property type="component" value="Unassembled WGS sequence"/>
</dbReference>
<accession>A0A1H9UGU8</accession>
<feature type="region of interest" description="Disordered" evidence="1">
    <location>
        <begin position="29"/>
        <end position="101"/>
    </location>
</feature>
<evidence type="ECO:0008006" key="4">
    <source>
        <dbReference type="Google" id="ProtNLM"/>
    </source>
</evidence>
<dbReference type="EMBL" id="FOGT01000007">
    <property type="protein sequence ID" value="SES08498.1"/>
    <property type="molecule type" value="Genomic_DNA"/>
</dbReference>
<feature type="compositionally biased region" description="Acidic residues" evidence="1">
    <location>
        <begin position="35"/>
        <end position="45"/>
    </location>
</feature>
<sequence>MALKKYSWGIICILFLVAGCQETETDEIAALSEDNTSESNEEVILSEDNSSESKEDAAQPEENNSGSNEDGSQLEDNNSENDENEEQQKNEANKEEDPSEDGIAIEEFEADIREEFLVHNREGEPYTVYLFSDNEKEFTQEDTWVGAEAGDTITEGNYQFALRAPESKFVEVQSESLDNWTFNHNRMPYYTLKNDPDLLFFQQDMASNIVETVGFMVDEGELHSISYPDLHGNSSTYKSIGDQQFQHYWYNNQSGTWTFQTIQLNVPNYSFEVKETFEFSGDDFYMGEDYASRFNSEAEFFVEEKPDVQYNSLLNDEFFENQLVQGYLMDSELHLGQIVEDVEAELGPALAVELNFYGPGADYYIYEDYSYLVSQEENHVIEIATRPHIIGNPHYKDVRNIFGKPTSEGFSELDFYYHVDFNVFDRRLTFIFEEKNSEALGVSVK</sequence>
<gene>
    <name evidence="2" type="ORF">SAMN05518684_107199</name>
</gene>
<dbReference type="OrthoDB" id="2453732at2"/>
<evidence type="ECO:0000313" key="2">
    <source>
        <dbReference type="EMBL" id="SES08498.1"/>
    </source>
</evidence>
<feature type="compositionally biased region" description="Polar residues" evidence="1">
    <location>
        <begin position="61"/>
        <end position="71"/>
    </location>
</feature>
<keyword evidence="3" id="KW-1185">Reference proteome</keyword>
<evidence type="ECO:0000256" key="1">
    <source>
        <dbReference type="SAM" id="MobiDB-lite"/>
    </source>
</evidence>
<dbReference type="PROSITE" id="PS51257">
    <property type="entry name" value="PROKAR_LIPOPROTEIN"/>
    <property type="match status" value="1"/>
</dbReference>
<dbReference type="RefSeq" id="WP_093051637.1">
    <property type="nucleotide sequence ID" value="NZ_FOGT01000007.1"/>
</dbReference>
<organism evidence="2 3">
    <name type="scientific">Salipaludibacillus aurantiacus</name>
    <dbReference type="NCBI Taxonomy" id="1601833"/>
    <lineage>
        <taxon>Bacteria</taxon>
        <taxon>Bacillati</taxon>
        <taxon>Bacillota</taxon>
        <taxon>Bacilli</taxon>
        <taxon>Bacillales</taxon>
        <taxon>Bacillaceae</taxon>
    </lineage>
</organism>
<protein>
    <recommendedName>
        <fullName evidence="4">DUF4309 domain-containing protein</fullName>
    </recommendedName>
</protein>
<proteinExistence type="predicted"/>
<feature type="compositionally biased region" description="Basic and acidic residues" evidence="1">
    <location>
        <begin position="86"/>
        <end position="96"/>
    </location>
</feature>